<evidence type="ECO:0008006" key="5">
    <source>
        <dbReference type="Google" id="ProtNLM"/>
    </source>
</evidence>
<sequence>MMYYRFLDDILSRDNFSPFWERLGLDPEKRFSDAFTAQTGLFPDGTTSPIACLNDFTSTGLWRSSISRVDSAFIDPTLRLIYRSSRQTKRRVRKLKGKEDSVSAQEQADIARAIAASLNDSPTASSSGQPIATGFTMGFETLSHSNGKDQSIPNEESGEATEDENDFDASIVGNKDFKYDAKFLDAHVQDVLDYWEGRREPRGVTIEQSGRCFTCEYREGCEWREQKALEDMERRRRKKESLTIT</sequence>
<protein>
    <recommendedName>
        <fullName evidence="5">Exonuclease v</fullName>
    </recommendedName>
</protein>
<comment type="caution">
    <text evidence="3">The sequence shown here is derived from an EMBL/GenBank/DDBJ whole genome shotgun (WGS) entry which is preliminary data.</text>
</comment>
<evidence type="ECO:0000313" key="3">
    <source>
        <dbReference type="EMBL" id="ESK81819.1"/>
    </source>
</evidence>
<dbReference type="Pfam" id="PF09810">
    <property type="entry name" value="Exo5"/>
    <property type="match status" value="1"/>
</dbReference>
<keyword evidence="4" id="KW-1185">Reference proteome</keyword>
<gene>
    <name evidence="3" type="ORF">Moror_16761</name>
</gene>
<dbReference type="InterPro" id="IPR019190">
    <property type="entry name" value="EXOV"/>
</dbReference>
<feature type="compositionally biased region" description="Acidic residues" evidence="2">
    <location>
        <begin position="156"/>
        <end position="167"/>
    </location>
</feature>
<dbReference type="PANTHER" id="PTHR14464:SF4">
    <property type="entry name" value="EXONUCLEASE V"/>
    <property type="match status" value="1"/>
</dbReference>
<reference evidence="3 4" key="1">
    <citation type="journal article" date="2014" name="BMC Genomics">
        <title>Genome and secretome analysis of the hemibiotrophic fungal pathogen, Moniliophthora roreri, which causes frosty pod rot disease of cacao: mechanisms of the biotrophic and necrotrophic phases.</title>
        <authorList>
            <person name="Meinhardt L.W."/>
            <person name="Costa G.G.L."/>
            <person name="Thomazella D.P.T."/>
            <person name="Teixeira P.J.P.L."/>
            <person name="Carazzolle M.F."/>
            <person name="Schuster S.C."/>
            <person name="Carlson J.E."/>
            <person name="Guiltinan M.J."/>
            <person name="Mieczkowski P."/>
            <person name="Farmer A."/>
            <person name="Ramaraj T."/>
            <person name="Crozier J."/>
            <person name="Davis R.E."/>
            <person name="Shao J."/>
            <person name="Melnick R.L."/>
            <person name="Pereira G.A.G."/>
            <person name="Bailey B.A."/>
        </authorList>
    </citation>
    <scope>NUCLEOTIDE SEQUENCE [LARGE SCALE GENOMIC DNA]</scope>
    <source>
        <strain evidence="3 4">MCA 2997</strain>
    </source>
</reference>
<dbReference type="Proteomes" id="UP000017559">
    <property type="component" value="Unassembled WGS sequence"/>
</dbReference>
<dbReference type="GO" id="GO:0005634">
    <property type="term" value="C:nucleus"/>
    <property type="evidence" value="ECO:0007669"/>
    <property type="project" value="TreeGrafter"/>
</dbReference>
<dbReference type="GO" id="GO:0005739">
    <property type="term" value="C:mitochondrion"/>
    <property type="evidence" value="ECO:0007669"/>
    <property type="project" value="TreeGrafter"/>
</dbReference>
<dbReference type="EMBL" id="AWSO01002219">
    <property type="protein sequence ID" value="ESK81819.1"/>
    <property type="molecule type" value="Genomic_DNA"/>
</dbReference>
<organism evidence="3 4">
    <name type="scientific">Moniliophthora roreri (strain MCA 2997)</name>
    <name type="common">Cocoa frosty pod rot fungus</name>
    <name type="synonym">Crinipellis roreri</name>
    <dbReference type="NCBI Taxonomy" id="1381753"/>
    <lineage>
        <taxon>Eukaryota</taxon>
        <taxon>Fungi</taxon>
        <taxon>Dikarya</taxon>
        <taxon>Basidiomycota</taxon>
        <taxon>Agaricomycotina</taxon>
        <taxon>Agaricomycetes</taxon>
        <taxon>Agaricomycetidae</taxon>
        <taxon>Agaricales</taxon>
        <taxon>Marasmiineae</taxon>
        <taxon>Marasmiaceae</taxon>
        <taxon>Moniliophthora</taxon>
    </lineage>
</organism>
<dbReference type="GO" id="GO:0045145">
    <property type="term" value="F:single-stranded DNA 5'-3' DNA exonuclease activity"/>
    <property type="evidence" value="ECO:0007669"/>
    <property type="project" value="InterPro"/>
</dbReference>
<feature type="region of interest" description="Disordered" evidence="2">
    <location>
        <begin position="139"/>
        <end position="167"/>
    </location>
</feature>
<dbReference type="HOGENOM" id="CLU_1133845_0_0_1"/>
<dbReference type="KEGG" id="mrr:Moror_16761"/>
<proteinExistence type="inferred from homology"/>
<name>V2XQT7_MONRO</name>
<dbReference type="PANTHER" id="PTHR14464">
    <property type="entry name" value="EXONUCLEASE V"/>
    <property type="match status" value="1"/>
</dbReference>
<evidence type="ECO:0000256" key="2">
    <source>
        <dbReference type="SAM" id="MobiDB-lite"/>
    </source>
</evidence>
<evidence type="ECO:0000313" key="4">
    <source>
        <dbReference type="Proteomes" id="UP000017559"/>
    </source>
</evidence>
<evidence type="ECO:0000256" key="1">
    <source>
        <dbReference type="ARBA" id="ARBA00009797"/>
    </source>
</evidence>
<comment type="similarity">
    <text evidence="1">Belongs to the EXO5 family.</text>
</comment>
<feature type="compositionally biased region" description="Polar residues" evidence="2">
    <location>
        <begin position="142"/>
        <end position="154"/>
    </location>
</feature>
<dbReference type="OrthoDB" id="354769at2759"/>
<dbReference type="GO" id="GO:0036297">
    <property type="term" value="P:interstrand cross-link repair"/>
    <property type="evidence" value="ECO:0007669"/>
    <property type="project" value="TreeGrafter"/>
</dbReference>
<dbReference type="AlphaFoldDB" id="V2XQT7"/>
<accession>V2XQT7</accession>